<evidence type="ECO:0000256" key="3">
    <source>
        <dbReference type="ARBA" id="ARBA00022692"/>
    </source>
</evidence>
<keyword evidence="5 9" id="KW-1133">Transmembrane helix</keyword>
<feature type="domain" description="GOLD" evidence="10">
    <location>
        <begin position="31"/>
        <end position="114"/>
    </location>
</feature>
<accession>A0A8B7YWM1</accession>
<dbReference type="GO" id="GO:0016020">
    <property type="term" value="C:membrane"/>
    <property type="evidence" value="ECO:0007669"/>
    <property type="project" value="UniProtKB-SubCell"/>
</dbReference>
<evidence type="ECO:0000256" key="4">
    <source>
        <dbReference type="ARBA" id="ARBA00022729"/>
    </source>
</evidence>
<dbReference type="RefSeq" id="XP_022096890.1">
    <property type="nucleotide sequence ID" value="XM_022241198.1"/>
</dbReference>
<dbReference type="PROSITE" id="PS50866">
    <property type="entry name" value="GOLD"/>
    <property type="match status" value="1"/>
</dbReference>
<evidence type="ECO:0000259" key="10">
    <source>
        <dbReference type="PROSITE" id="PS50866"/>
    </source>
</evidence>
<evidence type="ECO:0000313" key="12">
    <source>
        <dbReference type="RefSeq" id="XP_022096890.1"/>
    </source>
</evidence>
<dbReference type="SMART" id="SM01190">
    <property type="entry name" value="EMP24_GP25L"/>
    <property type="match status" value="1"/>
</dbReference>
<gene>
    <name evidence="12" type="primary">LOC110982636</name>
</gene>
<keyword evidence="6 9" id="KW-0472">Membrane</keyword>
<dbReference type="InterPro" id="IPR015720">
    <property type="entry name" value="Emp24-like"/>
</dbReference>
<dbReference type="Proteomes" id="UP000694845">
    <property type="component" value="Unplaced"/>
</dbReference>
<name>A0A8B7YWM1_ACAPL</name>
<evidence type="ECO:0000256" key="6">
    <source>
        <dbReference type="ARBA" id="ARBA00023136"/>
    </source>
</evidence>
<dbReference type="GeneID" id="110982636"/>
<comment type="similarity">
    <text evidence="2 8">Belongs to the EMP24/GP25L family.</text>
</comment>
<reference evidence="12" key="1">
    <citation type="submission" date="2025-08" db="UniProtKB">
        <authorList>
            <consortium name="RefSeq"/>
        </authorList>
    </citation>
    <scope>IDENTIFICATION</scope>
</reference>
<protein>
    <submittedName>
        <fullName evidence="12">Transmembrane emp24 domain-containing protein 6-like</fullName>
    </submittedName>
</protein>
<evidence type="ECO:0000313" key="11">
    <source>
        <dbReference type="Proteomes" id="UP000694845"/>
    </source>
</evidence>
<comment type="subcellular location">
    <subcellularLocation>
        <location evidence="7">Endomembrane system</location>
        <topology evidence="7">Single-pass membrane protein</topology>
    </subcellularLocation>
    <subcellularLocation>
        <location evidence="1 8">Membrane</location>
        <topology evidence="1 8">Single-pass type I membrane protein</topology>
    </subcellularLocation>
</comment>
<evidence type="ECO:0000256" key="9">
    <source>
        <dbReference type="SAM" id="Phobius"/>
    </source>
</evidence>
<organism evidence="11 12">
    <name type="scientific">Acanthaster planci</name>
    <name type="common">Crown-of-thorns starfish</name>
    <dbReference type="NCBI Taxonomy" id="133434"/>
    <lineage>
        <taxon>Eukaryota</taxon>
        <taxon>Metazoa</taxon>
        <taxon>Echinodermata</taxon>
        <taxon>Eleutherozoa</taxon>
        <taxon>Asterozoa</taxon>
        <taxon>Asteroidea</taxon>
        <taxon>Valvatacea</taxon>
        <taxon>Valvatida</taxon>
        <taxon>Acanthasteridae</taxon>
        <taxon>Acanthaster</taxon>
    </lineage>
</organism>
<dbReference type="Pfam" id="PF01105">
    <property type="entry name" value="EMP24_GP25L"/>
    <property type="match status" value="1"/>
</dbReference>
<keyword evidence="4" id="KW-0732">Signal</keyword>
<dbReference type="OrthoDB" id="10037706at2759"/>
<dbReference type="OMA" id="DYILYWS"/>
<dbReference type="InterPro" id="IPR036598">
    <property type="entry name" value="GOLD_dom_sf"/>
</dbReference>
<dbReference type="KEGG" id="aplc:110982636"/>
<sequence length="215" mass="25295">MIEHHQYVDPVDRQEPWISVSLKIVVEPGKEECFFQRVRTGMKFDLGYYATSQDVNTNLRVIIRSDRGERLYESYEELADHFNTVAHYDGLFTICFSNQASRHYAKKVSMAIDMYEETKVREYFRLKEEKEVLFGNASESLMRTWKHLWRASREQFILRQTTQRDEEFMANNADYILYWSVAQAIIIISAGVGQVLALRSLFNVKALTPTQKPRC</sequence>
<evidence type="ECO:0000256" key="5">
    <source>
        <dbReference type="ARBA" id="ARBA00022989"/>
    </source>
</evidence>
<dbReference type="SUPFAM" id="SSF101576">
    <property type="entry name" value="Supernatant protein factor (SPF), C-terminal domain"/>
    <property type="match status" value="1"/>
</dbReference>
<dbReference type="GO" id="GO:0012505">
    <property type="term" value="C:endomembrane system"/>
    <property type="evidence" value="ECO:0007669"/>
    <property type="project" value="UniProtKB-SubCell"/>
</dbReference>
<dbReference type="PANTHER" id="PTHR22811">
    <property type="entry name" value="TRANSMEMBRANE EMP24 DOMAIN-CONTAINING PROTEIN"/>
    <property type="match status" value="1"/>
</dbReference>
<evidence type="ECO:0000256" key="1">
    <source>
        <dbReference type="ARBA" id="ARBA00004479"/>
    </source>
</evidence>
<feature type="transmembrane region" description="Helical" evidence="9">
    <location>
        <begin position="176"/>
        <end position="198"/>
    </location>
</feature>
<dbReference type="InterPro" id="IPR009038">
    <property type="entry name" value="GOLD_dom"/>
</dbReference>
<keyword evidence="11" id="KW-1185">Reference proteome</keyword>
<evidence type="ECO:0000256" key="2">
    <source>
        <dbReference type="ARBA" id="ARBA00007104"/>
    </source>
</evidence>
<proteinExistence type="inferred from homology"/>
<evidence type="ECO:0000256" key="8">
    <source>
        <dbReference type="RuleBase" id="RU003827"/>
    </source>
</evidence>
<keyword evidence="3 8" id="KW-0812">Transmembrane</keyword>
<evidence type="ECO:0000256" key="7">
    <source>
        <dbReference type="ARBA" id="ARBA00037847"/>
    </source>
</evidence>
<dbReference type="AlphaFoldDB" id="A0A8B7YWM1"/>